<organism evidence="1 2">
    <name type="scientific">Toxocara canis</name>
    <name type="common">Canine roundworm</name>
    <dbReference type="NCBI Taxonomy" id="6265"/>
    <lineage>
        <taxon>Eukaryota</taxon>
        <taxon>Metazoa</taxon>
        <taxon>Ecdysozoa</taxon>
        <taxon>Nematoda</taxon>
        <taxon>Chromadorea</taxon>
        <taxon>Rhabditida</taxon>
        <taxon>Spirurina</taxon>
        <taxon>Ascaridomorpha</taxon>
        <taxon>Ascaridoidea</taxon>
        <taxon>Toxocaridae</taxon>
        <taxon>Toxocara</taxon>
    </lineage>
</organism>
<sequence>MGALGQIISTKITCQSAINGKNGCTKQTISNTLIPILPKNISVTFCCCGTDLCNCNNWNPLSPQYCSPVAPTYKPSLGWLTKQSNPTPQSPLPSPSKAHIVRLSTDIIFIFSTLSTAMFDGVFNRL</sequence>
<reference evidence="1 2" key="1">
    <citation type="submission" date="2014-11" db="EMBL/GenBank/DDBJ databases">
        <title>Genetic blueprint of the zoonotic pathogen Toxocara canis.</title>
        <authorList>
            <person name="Zhu X.-Q."/>
            <person name="Korhonen P.K."/>
            <person name="Cai H."/>
            <person name="Young N.D."/>
            <person name="Nejsum P."/>
            <person name="von Samson-Himmelstjerna G."/>
            <person name="Boag P.R."/>
            <person name="Tan P."/>
            <person name="Li Q."/>
            <person name="Min J."/>
            <person name="Yang Y."/>
            <person name="Wang X."/>
            <person name="Fang X."/>
            <person name="Hall R.S."/>
            <person name="Hofmann A."/>
            <person name="Sternberg P.W."/>
            <person name="Jex A.R."/>
            <person name="Gasser R.B."/>
        </authorList>
    </citation>
    <scope>NUCLEOTIDE SEQUENCE [LARGE SCALE GENOMIC DNA]</scope>
    <source>
        <strain evidence="1">PN_DK_2014</strain>
    </source>
</reference>
<name>A0A0B2UXH9_TOXCA</name>
<keyword evidence="2" id="KW-1185">Reference proteome</keyword>
<gene>
    <name evidence="1" type="ORF">Tcan_06215</name>
</gene>
<proteinExistence type="predicted"/>
<dbReference type="AlphaFoldDB" id="A0A0B2UXH9"/>
<dbReference type="Proteomes" id="UP000031036">
    <property type="component" value="Unassembled WGS sequence"/>
</dbReference>
<protein>
    <submittedName>
        <fullName evidence="1">Uncharacterized protein</fullName>
    </submittedName>
</protein>
<accession>A0A0B2UXH9</accession>
<evidence type="ECO:0000313" key="1">
    <source>
        <dbReference type="EMBL" id="KHN73590.1"/>
    </source>
</evidence>
<evidence type="ECO:0000313" key="2">
    <source>
        <dbReference type="Proteomes" id="UP000031036"/>
    </source>
</evidence>
<dbReference type="EMBL" id="JPKZ01003101">
    <property type="protein sequence ID" value="KHN73590.1"/>
    <property type="molecule type" value="Genomic_DNA"/>
</dbReference>
<comment type="caution">
    <text evidence="1">The sequence shown here is derived from an EMBL/GenBank/DDBJ whole genome shotgun (WGS) entry which is preliminary data.</text>
</comment>